<feature type="signal peptide" evidence="1">
    <location>
        <begin position="1"/>
        <end position="32"/>
    </location>
</feature>
<evidence type="ECO:0000313" key="2">
    <source>
        <dbReference type="EMBL" id="GAA0480924.1"/>
    </source>
</evidence>
<dbReference type="InterPro" id="IPR011042">
    <property type="entry name" value="6-blade_b-propeller_TolB-like"/>
</dbReference>
<dbReference type="Proteomes" id="UP001499895">
    <property type="component" value="Unassembled WGS sequence"/>
</dbReference>
<name>A0ABN1AP57_9ACTN</name>
<reference evidence="2 3" key="1">
    <citation type="journal article" date="2019" name="Int. J. Syst. Evol. Microbiol.">
        <title>The Global Catalogue of Microorganisms (GCM) 10K type strain sequencing project: providing services to taxonomists for standard genome sequencing and annotation.</title>
        <authorList>
            <consortium name="The Broad Institute Genomics Platform"/>
            <consortium name="The Broad Institute Genome Sequencing Center for Infectious Disease"/>
            <person name="Wu L."/>
            <person name="Ma J."/>
        </authorList>
    </citation>
    <scope>NUCLEOTIDE SEQUENCE [LARGE SCALE GENOMIC DNA]</scope>
    <source>
        <strain evidence="2 3">JCM 10649</strain>
    </source>
</reference>
<dbReference type="PROSITE" id="PS51318">
    <property type="entry name" value="TAT"/>
    <property type="match status" value="1"/>
</dbReference>
<dbReference type="InterPro" id="IPR006311">
    <property type="entry name" value="TAT_signal"/>
</dbReference>
<dbReference type="RefSeq" id="WP_344094431.1">
    <property type="nucleotide sequence ID" value="NZ_BAAAHB010000068.1"/>
</dbReference>
<feature type="chain" id="PRO_5046215128" description="Superoxide dismutase" evidence="1">
    <location>
        <begin position="33"/>
        <end position="322"/>
    </location>
</feature>
<accession>A0ABN1AP57</accession>
<keyword evidence="3" id="KW-1185">Reference proteome</keyword>
<dbReference type="SUPFAM" id="SSF101898">
    <property type="entry name" value="NHL repeat"/>
    <property type="match status" value="1"/>
</dbReference>
<comment type="caution">
    <text evidence="2">The sequence shown here is derived from an EMBL/GenBank/DDBJ whole genome shotgun (WGS) entry which is preliminary data.</text>
</comment>
<gene>
    <name evidence="2" type="ORF">GCM10009544_48560</name>
</gene>
<evidence type="ECO:0000256" key="1">
    <source>
        <dbReference type="SAM" id="SignalP"/>
    </source>
</evidence>
<dbReference type="Gene3D" id="2.120.10.30">
    <property type="entry name" value="TolB, C-terminal domain"/>
    <property type="match status" value="1"/>
</dbReference>
<proteinExistence type="predicted"/>
<evidence type="ECO:0000313" key="3">
    <source>
        <dbReference type="Proteomes" id="UP001499895"/>
    </source>
</evidence>
<sequence>MAGSLARRRLLGAGAALGAAAVAGPLAPLARAQGTGGAWPTSFPLPVGFRPEGIATGPGPYAWFGSLGGGSVYRASLATGRGTVIPTGTDTPTIGLKSDHRGRLFLAGGPTRLLRVVAGATGAALATYEVGRPATLVNDVVLTPRAAWFTDSTQSQLYGLPLGPRGELPHPRDVVTLPLKGEWTAAPGDGFTTNGIERTPDGRALLVINVYHGGGSLFRVDPRTGDARRVDLGGKKLPDGDGALLLGRTLYVVQQVQNAVDVFHLDATGLRGRAVARITDPRFRIPTTVATYRDRLYLPNSRFNEKPDPAMEYDAVAVRRVD</sequence>
<organism evidence="2 3">
    <name type="scientific">Streptomyces stramineus</name>
    <dbReference type="NCBI Taxonomy" id="173861"/>
    <lineage>
        <taxon>Bacteria</taxon>
        <taxon>Bacillati</taxon>
        <taxon>Actinomycetota</taxon>
        <taxon>Actinomycetes</taxon>
        <taxon>Kitasatosporales</taxon>
        <taxon>Streptomycetaceae</taxon>
        <taxon>Streptomyces</taxon>
    </lineage>
</organism>
<protein>
    <recommendedName>
        <fullName evidence="4">Superoxide dismutase</fullName>
    </recommendedName>
</protein>
<evidence type="ECO:0008006" key="4">
    <source>
        <dbReference type="Google" id="ProtNLM"/>
    </source>
</evidence>
<dbReference type="EMBL" id="BAAAHB010000068">
    <property type="protein sequence ID" value="GAA0480924.1"/>
    <property type="molecule type" value="Genomic_DNA"/>
</dbReference>
<keyword evidence="1" id="KW-0732">Signal</keyword>